<comment type="caution">
    <text evidence="2">The sequence shown here is derived from an EMBL/GenBank/DDBJ whole genome shotgun (WGS) entry which is preliminary data.</text>
</comment>
<dbReference type="Proteomes" id="UP001143543">
    <property type="component" value="Unassembled WGS sequence"/>
</dbReference>
<name>A0ABQ5ME90_9FLAO</name>
<keyword evidence="1" id="KW-0812">Transmembrane</keyword>
<reference evidence="2" key="1">
    <citation type="submission" date="2022-07" db="EMBL/GenBank/DDBJ databases">
        <title>Taxonomy of Novel Oxalotrophic and Methylotrophic Bacteria.</title>
        <authorList>
            <person name="Sahin N."/>
            <person name="Tani A."/>
        </authorList>
    </citation>
    <scope>NUCLEOTIDE SEQUENCE</scope>
    <source>
        <strain evidence="2">Y10</strain>
    </source>
</reference>
<dbReference type="RefSeq" id="WP_281763369.1">
    <property type="nucleotide sequence ID" value="NZ_BRVO01000001.1"/>
</dbReference>
<dbReference type="EMBL" id="BRVO01000001">
    <property type="protein sequence ID" value="GLB47700.1"/>
    <property type="molecule type" value="Genomic_DNA"/>
</dbReference>
<organism evidence="2 3">
    <name type="scientific">Neptunitalea lumnitzerae</name>
    <dbReference type="NCBI Taxonomy" id="2965509"/>
    <lineage>
        <taxon>Bacteria</taxon>
        <taxon>Pseudomonadati</taxon>
        <taxon>Bacteroidota</taxon>
        <taxon>Flavobacteriia</taxon>
        <taxon>Flavobacteriales</taxon>
        <taxon>Flavobacteriaceae</taxon>
        <taxon>Neptunitalea</taxon>
    </lineage>
</organism>
<protein>
    <submittedName>
        <fullName evidence="2">Uncharacterized protein</fullName>
    </submittedName>
</protein>
<feature type="transmembrane region" description="Helical" evidence="1">
    <location>
        <begin position="83"/>
        <end position="103"/>
    </location>
</feature>
<proteinExistence type="predicted"/>
<evidence type="ECO:0000313" key="3">
    <source>
        <dbReference type="Proteomes" id="UP001143543"/>
    </source>
</evidence>
<keyword evidence="1" id="KW-1133">Transmembrane helix</keyword>
<accession>A0ABQ5ME90</accession>
<sequence>MNTEIILLDSSGFNKSTNQWNVPMLKLNGVKVIGLNVNGKDVSSRDYNILGNVITFNKHIIDSSRDVAHLLVEIKPSSKLISFWLPVILAIIGFFGTISQPVLNKIGVLYKNNDAYFLLDNVELSYDTGNNIQSSKLSISPVLGMFPYDNVIDKEDAQNWRVYVALNEEQNFTDSNKQCYSYFSGPFDIRANRNTRSIHVKTDPSFTDMILSNPKKRIHVIYLKIKKGIKFSKEICLENYVEGEDYVIFEESVFKINETLSFR</sequence>
<gene>
    <name evidence="2" type="ORF">Y10_00680</name>
</gene>
<evidence type="ECO:0000256" key="1">
    <source>
        <dbReference type="SAM" id="Phobius"/>
    </source>
</evidence>
<keyword evidence="3" id="KW-1185">Reference proteome</keyword>
<evidence type="ECO:0000313" key="2">
    <source>
        <dbReference type="EMBL" id="GLB47700.1"/>
    </source>
</evidence>
<keyword evidence="1" id="KW-0472">Membrane</keyword>